<dbReference type="Gene3D" id="3.30.413.10">
    <property type="entry name" value="Sulfite Reductase Hemoprotein, domain 1"/>
    <property type="match status" value="2"/>
</dbReference>
<dbReference type="AlphaFoldDB" id="K8EAZ3"/>
<comment type="cofactor">
    <cofactor evidence="1">
        <name>siroheme</name>
        <dbReference type="ChEBI" id="CHEBI:60052"/>
    </cofactor>
</comment>
<dbReference type="Gene3D" id="2.20.28.10">
    <property type="match status" value="1"/>
</dbReference>
<dbReference type="eggNOG" id="KOG0560">
    <property type="taxonomic scope" value="Eukaryota"/>
</dbReference>
<dbReference type="InterPro" id="IPR017938">
    <property type="entry name" value="Riboflavin_synthase-like_b-brl"/>
</dbReference>
<dbReference type="InterPro" id="IPR006066">
    <property type="entry name" value="NO2/SO3_Rdtase_FeS/sirohaem_BS"/>
</dbReference>
<dbReference type="EMBL" id="FO082277">
    <property type="protein sequence ID" value="CCO14961.1"/>
    <property type="molecule type" value="Genomic_DNA"/>
</dbReference>
<feature type="domain" description="FAD-binding FR-type" evidence="18">
    <location>
        <begin position="802"/>
        <end position="904"/>
    </location>
</feature>
<dbReference type="CDD" id="cd06183">
    <property type="entry name" value="cyt_b5_reduct_like"/>
    <property type="match status" value="1"/>
</dbReference>
<evidence type="ECO:0000256" key="12">
    <source>
        <dbReference type="ARBA" id="ARBA00023014"/>
    </source>
</evidence>
<dbReference type="SUPFAM" id="SSF63380">
    <property type="entry name" value="Riboflavin synthase domain-like"/>
    <property type="match status" value="1"/>
</dbReference>
<protein>
    <recommendedName>
        <fullName evidence="14">Ferredoxin--nitrite reductase, chloroplastic</fullName>
        <ecNumber evidence="13">1.7.7.1</ecNumber>
    </recommendedName>
</protein>
<evidence type="ECO:0000256" key="1">
    <source>
        <dbReference type="ARBA" id="ARBA00001929"/>
    </source>
</evidence>
<dbReference type="SUPFAM" id="SSF55124">
    <property type="entry name" value="Nitrite/Sulfite reductase N-terminal domain-like"/>
    <property type="match status" value="2"/>
</dbReference>
<evidence type="ECO:0000256" key="16">
    <source>
        <dbReference type="SAM" id="MobiDB-lite"/>
    </source>
</evidence>
<dbReference type="GO" id="GO:0005506">
    <property type="term" value="F:iron ion binding"/>
    <property type="evidence" value="ECO:0007669"/>
    <property type="project" value="InterPro"/>
</dbReference>
<evidence type="ECO:0000313" key="20">
    <source>
        <dbReference type="Proteomes" id="UP000198341"/>
    </source>
</evidence>
<comment type="pathway">
    <text evidence="3">Nitrogen metabolism; nitrate reduction (assimilation).</text>
</comment>
<evidence type="ECO:0000256" key="3">
    <source>
        <dbReference type="ARBA" id="ARBA00005096"/>
    </source>
</evidence>
<dbReference type="KEGG" id="bpg:Bathy02g01510"/>
<evidence type="ECO:0000256" key="8">
    <source>
        <dbReference type="ARBA" id="ARBA00022723"/>
    </source>
</evidence>
<keyword evidence="7" id="KW-0285">Flavoprotein</keyword>
<dbReference type="InterPro" id="IPR045854">
    <property type="entry name" value="NO2/SO3_Rdtase_4Fe4S_sf"/>
</dbReference>
<feature type="domain" description="Rubredoxin-like" evidence="17">
    <location>
        <begin position="735"/>
        <end position="775"/>
    </location>
</feature>
<dbReference type="Gene3D" id="2.40.30.10">
    <property type="entry name" value="Translation factors"/>
    <property type="match status" value="1"/>
</dbReference>
<dbReference type="Proteomes" id="UP000198341">
    <property type="component" value="Chromosome 2"/>
</dbReference>
<dbReference type="InterPro" id="IPR036136">
    <property type="entry name" value="Nit/Sulf_reduc_fer-like_dom_sf"/>
</dbReference>
<dbReference type="FunFam" id="3.40.50.80:FF:000009">
    <property type="entry name" value="NADH-cytochrome b5 reductase"/>
    <property type="match status" value="1"/>
</dbReference>
<dbReference type="RefSeq" id="XP_007514721.1">
    <property type="nucleotide sequence ID" value="XM_007514659.1"/>
</dbReference>
<dbReference type="PROSITE" id="PS50903">
    <property type="entry name" value="RUBREDOXIN_LIKE"/>
    <property type="match status" value="1"/>
</dbReference>
<evidence type="ECO:0000256" key="15">
    <source>
        <dbReference type="ARBA" id="ARBA00048538"/>
    </source>
</evidence>
<evidence type="ECO:0000256" key="5">
    <source>
        <dbReference type="ARBA" id="ARBA00022485"/>
    </source>
</evidence>
<dbReference type="PROSITE" id="PS00365">
    <property type="entry name" value="NIR_SIR"/>
    <property type="match status" value="1"/>
</dbReference>
<dbReference type="SUPFAM" id="SSF57802">
    <property type="entry name" value="Rubredoxin-like"/>
    <property type="match status" value="1"/>
</dbReference>
<name>K8EAZ3_9CHLO</name>
<dbReference type="OrthoDB" id="432685at2759"/>
<dbReference type="NCBIfam" id="NF007125">
    <property type="entry name" value="PRK09566.1"/>
    <property type="match status" value="1"/>
</dbReference>
<dbReference type="EC" id="1.7.7.1" evidence="13"/>
<evidence type="ECO:0000256" key="10">
    <source>
        <dbReference type="ARBA" id="ARBA00023002"/>
    </source>
</evidence>
<evidence type="ECO:0000256" key="6">
    <source>
        <dbReference type="ARBA" id="ARBA00022617"/>
    </source>
</evidence>
<evidence type="ECO:0000259" key="18">
    <source>
        <dbReference type="PROSITE" id="PS51384"/>
    </source>
</evidence>
<dbReference type="Pfam" id="PF03460">
    <property type="entry name" value="NIR_SIR_ferr"/>
    <property type="match status" value="2"/>
</dbReference>
<comment type="cofactor">
    <cofactor evidence="2">
        <name>FAD</name>
        <dbReference type="ChEBI" id="CHEBI:57692"/>
    </cofactor>
</comment>
<keyword evidence="5" id="KW-0004">4Fe-4S</keyword>
<dbReference type="Pfam" id="PF00175">
    <property type="entry name" value="NAD_binding_1"/>
    <property type="match status" value="1"/>
</dbReference>
<keyword evidence="8" id="KW-0479">Metal-binding</keyword>
<dbReference type="InterPro" id="IPR005117">
    <property type="entry name" value="NiRdtase/SiRdtase_haem-b_fer"/>
</dbReference>
<keyword evidence="11" id="KW-0408">Iron</keyword>
<comment type="catalytic activity">
    <reaction evidence="15">
        <text>6 oxidized [2Fe-2S]-[ferredoxin] + NH4(+) + 2 H2O = nitrite + 6 reduced [2Fe-2S]-[ferredoxin] + 8 H(+)</text>
        <dbReference type="Rhea" id="RHEA:18041"/>
        <dbReference type="Rhea" id="RHEA-COMP:10000"/>
        <dbReference type="Rhea" id="RHEA-COMP:10001"/>
        <dbReference type="ChEBI" id="CHEBI:15377"/>
        <dbReference type="ChEBI" id="CHEBI:15378"/>
        <dbReference type="ChEBI" id="CHEBI:16301"/>
        <dbReference type="ChEBI" id="CHEBI:28938"/>
        <dbReference type="ChEBI" id="CHEBI:33737"/>
        <dbReference type="ChEBI" id="CHEBI:33738"/>
        <dbReference type="EC" id="1.7.7.1"/>
    </reaction>
</comment>
<dbReference type="InterPro" id="IPR008333">
    <property type="entry name" value="Cbr1-like_FAD-bd_dom"/>
</dbReference>
<evidence type="ECO:0000259" key="17">
    <source>
        <dbReference type="PROSITE" id="PS50903"/>
    </source>
</evidence>
<gene>
    <name evidence="19" type="ORF">Bathy02g01510</name>
</gene>
<dbReference type="GO" id="GO:0051539">
    <property type="term" value="F:4 iron, 4 sulfur cluster binding"/>
    <property type="evidence" value="ECO:0007669"/>
    <property type="project" value="UniProtKB-KW"/>
</dbReference>
<dbReference type="CDD" id="cd00350">
    <property type="entry name" value="rubredoxin_like"/>
    <property type="match status" value="1"/>
</dbReference>
<dbReference type="PRINTS" id="PR00397">
    <property type="entry name" value="SIROHAEM"/>
</dbReference>
<dbReference type="Gene3D" id="3.40.50.80">
    <property type="entry name" value="Nucleotide-binding domain of ferredoxin-NADP reductase (FNR) module"/>
    <property type="match status" value="1"/>
</dbReference>
<keyword evidence="20" id="KW-1185">Reference proteome</keyword>
<evidence type="ECO:0000256" key="9">
    <source>
        <dbReference type="ARBA" id="ARBA00022827"/>
    </source>
</evidence>
<dbReference type="PANTHER" id="PTHR32439">
    <property type="entry name" value="FERREDOXIN--NITRITE REDUCTASE, CHLOROPLASTIC"/>
    <property type="match status" value="1"/>
</dbReference>
<dbReference type="InterPro" id="IPR017927">
    <property type="entry name" value="FAD-bd_FR_type"/>
</dbReference>
<dbReference type="PROSITE" id="PS51384">
    <property type="entry name" value="FAD_FR"/>
    <property type="match status" value="1"/>
</dbReference>
<evidence type="ECO:0000256" key="4">
    <source>
        <dbReference type="ARBA" id="ARBA00010429"/>
    </source>
</evidence>
<feature type="region of interest" description="Disordered" evidence="16">
    <location>
        <begin position="25"/>
        <end position="54"/>
    </location>
</feature>
<keyword evidence="6" id="KW-0349">Heme</keyword>
<evidence type="ECO:0000313" key="19">
    <source>
        <dbReference type="EMBL" id="CCO14961.1"/>
    </source>
</evidence>
<organism evidence="19 20">
    <name type="scientific">Bathycoccus prasinos</name>
    <dbReference type="NCBI Taxonomy" id="41875"/>
    <lineage>
        <taxon>Eukaryota</taxon>
        <taxon>Viridiplantae</taxon>
        <taxon>Chlorophyta</taxon>
        <taxon>Mamiellophyceae</taxon>
        <taxon>Mamiellales</taxon>
        <taxon>Bathycoccaceae</taxon>
        <taxon>Bathycoccus</taxon>
    </lineage>
</organism>
<keyword evidence="10" id="KW-0560">Oxidoreductase</keyword>
<evidence type="ECO:0000256" key="7">
    <source>
        <dbReference type="ARBA" id="ARBA00022630"/>
    </source>
</evidence>
<keyword evidence="12" id="KW-0411">Iron-sulfur</keyword>
<dbReference type="GO" id="GO:0048307">
    <property type="term" value="F:ferredoxin-nitrite reductase activity"/>
    <property type="evidence" value="ECO:0007669"/>
    <property type="project" value="UniProtKB-EC"/>
</dbReference>
<keyword evidence="9" id="KW-0274">FAD</keyword>
<dbReference type="PANTHER" id="PTHR32439:SF0">
    <property type="entry name" value="FERREDOXIN--NITRITE REDUCTASE, CHLOROPLASTIC"/>
    <property type="match status" value="1"/>
</dbReference>
<dbReference type="InterPro" id="IPR039261">
    <property type="entry name" value="FNR_nucleotide-bd"/>
</dbReference>
<dbReference type="GO" id="GO:0020037">
    <property type="term" value="F:heme binding"/>
    <property type="evidence" value="ECO:0007669"/>
    <property type="project" value="InterPro"/>
</dbReference>
<dbReference type="InterPro" id="IPR024934">
    <property type="entry name" value="Rubredoxin-like_dom"/>
</dbReference>
<comment type="similarity">
    <text evidence="4">Belongs to the nitrite and sulfite reductase 4Fe-4S domain family.</text>
</comment>
<feature type="region of interest" description="Disordered" evidence="16">
    <location>
        <begin position="98"/>
        <end position="122"/>
    </location>
</feature>
<evidence type="ECO:0000256" key="11">
    <source>
        <dbReference type="ARBA" id="ARBA00023004"/>
    </source>
</evidence>
<dbReference type="eggNOG" id="KOG0534">
    <property type="taxonomic scope" value="Eukaryota"/>
</dbReference>
<dbReference type="SUPFAM" id="SSF52343">
    <property type="entry name" value="Ferredoxin reductase-like, C-terminal NADP-linked domain"/>
    <property type="match status" value="1"/>
</dbReference>
<sequence>MRSALNASSLGNNVRIQCGASSSFKDESASSSSSAKNHHHHHRLAPKTTKGGKKNIIVQPNVASISSSSSSLNNTTVSAMVVVGVTGTAVAIASLNRAGSNNKSSGRRTSTRKAQTKDVNTSESLLKHVVESESALKTFNEETKEKYFPNFPEVVREDAHVYKDEDGYYVVKEEWQKPTNPFEKLKLAKDAMKTVIALNEIKTLGEKSGSTKEDFEKFEKELGDGDEIDHRLKWAGLFHRRKGHYGRFMMRLKLPGGIVSSEQMKYLASLVQSYGDDGCADITTRQNIQMRGIQLKDAHDIMVNLERLKMCSLQSGLDNARNATGSPIAGIDPLEIIDTRPFTDKIQEYVTGGGRGNPEIANLGRKWNVCVVGSSDYFEHPELNDLAFVPAKNETTGEMGFNVLVGGFISSARAAEAIPLDAWVPESDVVAMTHAILTTFRDYGHRGNRQKARMMWLVDEMGLEVFRTEVESRMPGGANSLARAAKQDLIDRTQVRRNVIGVHDQKQEGLQWVGANVVGGRLQGDDMMRIAELAEKYGSGEIRLTVEQNFLIPNVPKEKVDELLKDDLFSRYSTKPGRIVGNIVACTGNQFCGFAQIETKQNAYKLAEHLESVLDFPKDVRMIWTGCPNSCAPVQVADVGLMGAQVKDPSGAKGMVPGVNIFIGGTVGPTGHLKEKAEIEKVAMSELYPVVENVMIEKFGATRKSTPTENPNNAARWKINKSAQYTKGVPKALGKQTHICTGCGYIYSEEKPFDSLPADYVCPSCSAPKSKFEKMKTEDAAPKSARPVTEYPEGTLVTLKSGEKVKLKLVEKQDVSANTRRFRFELPTKEHILGLPVGQHVMVSCDGGKTSRPYTPITNDQEKGFMDLMVKIYDHGVVTQQLDKLLVGEDSVEFEGPNGLIRYTARGEFSVTNAVSNAVAKKANVKSISMICGGTGITPMLQVARQIFNDVGDTTKVNMIFANQSPKDILCKAELDELAAKDLNFSVHYTVDTPSLELYSNENKWTGSVGFVNSEMMKAHLPQPSDENVVLLCGPPMMVESCEKNLKSIGFDCEKNVLKF</sequence>
<accession>K8EAZ3</accession>
<dbReference type="STRING" id="41875.K8EAZ3"/>
<feature type="compositionally biased region" description="Basic residues" evidence="16">
    <location>
        <begin position="36"/>
        <end position="53"/>
    </location>
</feature>
<evidence type="ECO:0000256" key="2">
    <source>
        <dbReference type="ARBA" id="ARBA00001974"/>
    </source>
</evidence>
<evidence type="ECO:0000256" key="14">
    <source>
        <dbReference type="ARBA" id="ARBA00040459"/>
    </source>
</evidence>
<dbReference type="Pfam" id="PF00970">
    <property type="entry name" value="FAD_binding_6"/>
    <property type="match status" value="1"/>
</dbReference>
<dbReference type="Pfam" id="PF01077">
    <property type="entry name" value="NIR_SIR"/>
    <property type="match status" value="2"/>
</dbReference>
<dbReference type="InterPro" id="IPR001433">
    <property type="entry name" value="OxRdtase_FAD/NAD-bd"/>
</dbReference>
<proteinExistence type="inferred from homology"/>
<reference evidence="19 20" key="1">
    <citation type="submission" date="2011-10" db="EMBL/GenBank/DDBJ databases">
        <authorList>
            <person name="Genoscope - CEA"/>
        </authorList>
    </citation>
    <scope>NUCLEOTIDE SEQUENCE [LARGE SCALE GENOMIC DNA]</scope>
    <source>
        <strain evidence="19 20">RCC 1105</strain>
    </source>
</reference>
<evidence type="ECO:0000256" key="13">
    <source>
        <dbReference type="ARBA" id="ARBA00038893"/>
    </source>
</evidence>
<dbReference type="Gene3D" id="3.90.480.20">
    <property type="match status" value="1"/>
</dbReference>
<dbReference type="GeneID" id="19017265"/>
<dbReference type="InterPro" id="IPR051329">
    <property type="entry name" value="NIR_SIR_4Fe-4S"/>
</dbReference>
<dbReference type="InterPro" id="IPR006067">
    <property type="entry name" value="NO2/SO3_Rdtase_4Fe4S_dom"/>
</dbReference>
<dbReference type="SUPFAM" id="SSF56014">
    <property type="entry name" value="Nitrite and sulphite reductase 4Fe-4S domain-like"/>
    <property type="match status" value="2"/>
</dbReference>
<dbReference type="PRINTS" id="PR00406">
    <property type="entry name" value="CYTB5RDTASE"/>
</dbReference>